<feature type="compositionally biased region" description="Polar residues" evidence="1">
    <location>
        <begin position="40"/>
        <end position="52"/>
    </location>
</feature>
<dbReference type="RefSeq" id="WP_137065812.1">
    <property type="nucleotide sequence ID" value="NZ_CP040748.1"/>
</dbReference>
<reference evidence="2 3" key="1">
    <citation type="submission" date="2019-04" db="EMBL/GenBank/DDBJ databases">
        <authorList>
            <person name="Dong K."/>
        </authorList>
    </citation>
    <scope>NUCLEOTIDE SEQUENCE [LARGE SCALE GENOMIC DNA]</scope>
    <source>
        <strain evidence="3">dk3543</strain>
    </source>
</reference>
<keyword evidence="3" id="KW-1185">Reference proteome</keyword>
<evidence type="ECO:0000313" key="2">
    <source>
        <dbReference type="EMBL" id="TKI62543.1"/>
    </source>
</evidence>
<feature type="region of interest" description="Disordered" evidence="1">
    <location>
        <begin position="1"/>
        <end position="101"/>
    </location>
</feature>
<dbReference type="AlphaFoldDB" id="A0A4V5TK82"/>
<gene>
    <name evidence="2" type="ORF">FC770_09180</name>
</gene>
<evidence type="ECO:0000313" key="3">
    <source>
        <dbReference type="Proteomes" id="UP000307808"/>
    </source>
</evidence>
<name>A0A4V5TK82_9ACTN</name>
<evidence type="ECO:0000256" key="1">
    <source>
        <dbReference type="SAM" id="MobiDB-lite"/>
    </source>
</evidence>
<comment type="caution">
    <text evidence="2">The sequence shown here is derived from an EMBL/GenBank/DDBJ whole genome shotgun (WGS) entry which is preliminary data.</text>
</comment>
<protein>
    <submittedName>
        <fullName evidence="2">Uncharacterized protein</fullName>
    </submittedName>
</protein>
<dbReference type="OrthoDB" id="4960056at2"/>
<sequence length="482" mass="52266">MSDDELPFTEPENLETAPSQLAEDPTTEDPASVAAPQGQVIESSPAVESSPATEPATAKRLEPAQTKKPARGSRKTGGQRPRRPEQAQADPGADLERRAGRTEFNDGALVRLRVPIRVDADTGRDVLTDIDVLAIDVDGRLRLSRSILECKSGKGQAGEPDRLLWLSGLQRFLGFERAVLVRQTVSRRGRGLARDLGLRTLDMETLAGREKAHAWIPERFAHIDGPECSAAELRSDTQLKALGHIPSELVAFLRYDALRAEPHRVLRAIASLGRAAEAGGVLPNPTRVVLAGHALIALIAAALADAGRLDEISAEELLDRTRRALVTGNPDDDQVLQLLSRADEVVRYSAERVHAAYKEAGVKRPDVTIPSLKETVSTPPDWVPRYVDLVEKLRANPAVSRQMLQTTELAVFEALVGGNAHESPAFDHLFTQEHRYMLNVARRCLADIAGAGIGEAVAAALDLDFGRGASPRADRDANPPER</sequence>
<accession>A0A4V5TK82</accession>
<dbReference type="EMBL" id="SZPY01000002">
    <property type="protein sequence ID" value="TKI62543.1"/>
    <property type="molecule type" value="Genomic_DNA"/>
</dbReference>
<organism evidence="2 3">
    <name type="scientific">Nocardioides jishulii</name>
    <dbReference type="NCBI Taxonomy" id="2575440"/>
    <lineage>
        <taxon>Bacteria</taxon>
        <taxon>Bacillati</taxon>
        <taxon>Actinomycetota</taxon>
        <taxon>Actinomycetes</taxon>
        <taxon>Propionibacteriales</taxon>
        <taxon>Nocardioidaceae</taxon>
        <taxon>Nocardioides</taxon>
    </lineage>
</organism>
<proteinExistence type="predicted"/>
<dbReference type="Proteomes" id="UP000307808">
    <property type="component" value="Unassembled WGS sequence"/>
</dbReference>